<dbReference type="AlphaFoldDB" id="A0A9P7YVG6"/>
<dbReference type="InterPro" id="IPR019447">
    <property type="entry name" value="DNA/RNA-bd_Kin17_WH-like_dom"/>
</dbReference>
<reference evidence="6" key="1">
    <citation type="journal article" date="2021" name="IMA Fungus">
        <title>Genomic characterization of three marine fungi, including Emericellopsis atlantica sp. nov. with signatures of a generalist lifestyle and marine biomass degradation.</title>
        <authorList>
            <person name="Hagestad O.C."/>
            <person name="Hou L."/>
            <person name="Andersen J.H."/>
            <person name="Hansen E.H."/>
            <person name="Altermark B."/>
            <person name="Li C."/>
            <person name="Kuhnert E."/>
            <person name="Cox R.J."/>
            <person name="Crous P.W."/>
            <person name="Spatafora J.W."/>
            <person name="Lail K."/>
            <person name="Amirebrahimi M."/>
            <person name="Lipzen A."/>
            <person name="Pangilinan J."/>
            <person name="Andreopoulos W."/>
            <person name="Hayes R.D."/>
            <person name="Ng V."/>
            <person name="Grigoriev I.V."/>
            <person name="Jackson S.A."/>
            <person name="Sutton T.D.S."/>
            <person name="Dobson A.D.W."/>
            <person name="Rama T."/>
        </authorList>
    </citation>
    <scope>NUCLEOTIDE SEQUENCE</scope>
    <source>
        <strain evidence="6">TRa3180A</strain>
    </source>
</reference>
<dbReference type="SUPFAM" id="SSF57667">
    <property type="entry name" value="beta-beta-alpha zinc fingers"/>
    <property type="match status" value="1"/>
</dbReference>
<dbReference type="GO" id="GO:0006260">
    <property type="term" value="P:DNA replication"/>
    <property type="evidence" value="ECO:0007669"/>
    <property type="project" value="TreeGrafter"/>
</dbReference>
<evidence type="ECO:0000256" key="4">
    <source>
        <dbReference type="ARBA" id="ARBA00022833"/>
    </source>
</evidence>
<gene>
    <name evidence="6" type="ORF">BJ878DRAFT_317183</name>
</gene>
<dbReference type="GO" id="GO:0003690">
    <property type="term" value="F:double-stranded DNA binding"/>
    <property type="evidence" value="ECO:0007669"/>
    <property type="project" value="TreeGrafter"/>
</dbReference>
<organism evidence="6 7">
    <name type="scientific">Calycina marina</name>
    <dbReference type="NCBI Taxonomy" id="1763456"/>
    <lineage>
        <taxon>Eukaryota</taxon>
        <taxon>Fungi</taxon>
        <taxon>Dikarya</taxon>
        <taxon>Ascomycota</taxon>
        <taxon>Pezizomycotina</taxon>
        <taxon>Leotiomycetes</taxon>
        <taxon>Helotiales</taxon>
        <taxon>Pezizellaceae</taxon>
        <taxon>Calycina</taxon>
    </lineage>
</organism>
<dbReference type="InterPro" id="IPR038254">
    <property type="entry name" value="KIN17_WH-like_sf"/>
</dbReference>
<keyword evidence="4" id="KW-0862">Zinc</keyword>
<dbReference type="PANTHER" id="PTHR12805">
    <property type="entry name" value="KIN17 KIN, ANTIGENIC DETERMINANT OF RECA PROTEIN HOMOLOG"/>
    <property type="match status" value="1"/>
</dbReference>
<proteinExistence type="inferred from homology"/>
<keyword evidence="2" id="KW-0479">Metal-binding</keyword>
<dbReference type="InterPro" id="IPR013087">
    <property type="entry name" value="Znf_C2H2_type"/>
</dbReference>
<evidence type="ECO:0000313" key="6">
    <source>
        <dbReference type="EMBL" id="KAG9240137.1"/>
    </source>
</evidence>
<dbReference type="Pfam" id="PF25095">
    <property type="entry name" value="C2H2-zf_KIN17"/>
    <property type="match status" value="1"/>
</dbReference>
<evidence type="ECO:0000259" key="5">
    <source>
        <dbReference type="PROSITE" id="PS00028"/>
    </source>
</evidence>
<evidence type="ECO:0000256" key="3">
    <source>
        <dbReference type="ARBA" id="ARBA00022771"/>
    </source>
</evidence>
<dbReference type="OrthoDB" id="10266249at2759"/>
<dbReference type="EMBL" id="MU254571">
    <property type="protein sequence ID" value="KAG9240137.1"/>
    <property type="molecule type" value="Genomic_DNA"/>
</dbReference>
<dbReference type="Proteomes" id="UP000887226">
    <property type="component" value="Unassembled WGS sequence"/>
</dbReference>
<dbReference type="InterPro" id="IPR037321">
    <property type="entry name" value="KIN17-like"/>
</dbReference>
<dbReference type="PANTHER" id="PTHR12805:SF0">
    <property type="entry name" value="DNA_RNA-BINDING PROTEIN KIN17"/>
    <property type="match status" value="1"/>
</dbReference>
<evidence type="ECO:0000313" key="7">
    <source>
        <dbReference type="Proteomes" id="UP000887226"/>
    </source>
</evidence>
<dbReference type="Pfam" id="PF10357">
    <property type="entry name" value="WH_KIN17"/>
    <property type="match status" value="1"/>
</dbReference>
<keyword evidence="7" id="KW-1185">Reference proteome</keyword>
<evidence type="ECO:0000256" key="1">
    <source>
        <dbReference type="ARBA" id="ARBA00008517"/>
    </source>
</evidence>
<dbReference type="SMART" id="SM01253">
    <property type="entry name" value="Kin17_mid"/>
    <property type="match status" value="1"/>
</dbReference>
<sequence>MPKAELGSVKQLNNKLKSKGLQRLRWYCQVCEKQCRDENGFKMHVQSESHTRKMLIVGENSKKFIEDFSNQFKSDFLKLLRTGHGEKKTNLNRFYQEYIANKEHVHMNSTRWPSLTEFAKYLGRERICRVEEDENGIHISWIDNSPENLRRQDAVRKKERQDRGGEEREQALIKAQVKRALLDAEQRGVEFEDASGELKRDEGERIKLSFGAKAVAPKIEPATTPIEDGTQELVAVSVIEVADTAVKTEGTVTPDPVAPAKVAMKMGGIVKKPNVFAVKKNALGGQKMAKIEQPKIISEAERIMKMELEQKERKRCASAFSGPPQKKSRY</sequence>
<protein>
    <submittedName>
        <fullName evidence="6">Domain of Kin17 curved DNA-binding protein-domain-containing protein</fullName>
    </submittedName>
</protein>
<evidence type="ECO:0000256" key="2">
    <source>
        <dbReference type="ARBA" id="ARBA00022723"/>
    </source>
</evidence>
<name>A0A9P7YVG6_9HELO</name>
<feature type="domain" description="C2H2-type" evidence="5">
    <location>
        <begin position="28"/>
        <end position="50"/>
    </location>
</feature>
<comment type="similarity">
    <text evidence="1">Belongs to the KIN17 family.</text>
</comment>
<dbReference type="InterPro" id="IPR056767">
    <property type="entry name" value="C2H2-Znf_KIN17"/>
</dbReference>
<dbReference type="InterPro" id="IPR036236">
    <property type="entry name" value="Znf_C2H2_sf"/>
</dbReference>
<keyword evidence="6" id="KW-0238">DNA-binding</keyword>
<comment type="caution">
    <text evidence="6">The sequence shown here is derived from an EMBL/GenBank/DDBJ whole genome shotgun (WGS) entry which is preliminary data.</text>
</comment>
<dbReference type="GO" id="GO:0008270">
    <property type="term" value="F:zinc ion binding"/>
    <property type="evidence" value="ECO:0007669"/>
    <property type="project" value="UniProtKB-KW"/>
</dbReference>
<dbReference type="FunFam" id="1.10.10.2030:FF:000001">
    <property type="entry name" value="DNA/RNA-binding protein KIN17, putative"/>
    <property type="match status" value="1"/>
</dbReference>
<dbReference type="GO" id="GO:0005634">
    <property type="term" value="C:nucleus"/>
    <property type="evidence" value="ECO:0007669"/>
    <property type="project" value="TreeGrafter"/>
</dbReference>
<dbReference type="GO" id="GO:0006974">
    <property type="term" value="P:DNA damage response"/>
    <property type="evidence" value="ECO:0007669"/>
    <property type="project" value="TreeGrafter"/>
</dbReference>
<keyword evidence="3" id="KW-0863">Zinc-finger</keyword>
<dbReference type="PROSITE" id="PS00028">
    <property type="entry name" value="ZINC_FINGER_C2H2_1"/>
    <property type="match status" value="1"/>
</dbReference>
<accession>A0A9P7YVG6</accession>
<dbReference type="Gene3D" id="1.10.10.2030">
    <property type="entry name" value="DNA/RNA-binding protein Kin17, conserved domain"/>
    <property type="match status" value="1"/>
</dbReference>